<reference evidence="1" key="1">
    <citation type="submission" date="2021-01" db="EMBL/GenBank/DDBJ databases">
        <title>Genome sequence of strain Noviherbaspirillum sp. DKR-6.</title>
        <authorList>
            <person name="Chaudhary D.K."/>
        </authorList>
    </citation>
    <scope>NUCLEOTIDE SEQUENCE</scope>
    <source>
        <strain evidence="1">DKR-6</strain>
    </source>
</reference>
<protein>
    <submittedName>
        <fullName evidence="1">Uncharacterized protein</fullName>
    </submittedName>
</protein>
<comment type="caution">
    <text evidence="1">The sequence shown here is derived from an EMBL/GenBank/DDBJ whole genome shotgun (WGS) entry which is preliminary data.</text>
</comment>
<dbReference type="Proteomes" id="UP000622890">
    <property type="component" value="Unassembled WGS sequence"/>
</dbReference>
<dbReference type="RefSeq" id="WP_200591290.1">
    <property type="nucleotide sequence ID" value="NZ_JAEPBG010000002.1"/>
</dbReference>
<evidence type="ECO:0000313" key="2">
    <source>
        <dbReference type="Proteomes" id="UP000622890"/>
    </source>
</evidence>
<organism evidence="1 2">
    <name type="scientific">Noviherbaspirillum pedocola</name>
    <dbReference type="NCBI Taxonomy" id="2801341"/>
    <lineage>
        <taxon>Bacteria</taxon>
        <taxon>Pseudomonadati</taxon>
        <taxon>Pseudomonadota</taxon>
        <taxon>Betaproteobacteria</taxon>
        <taxon>Burkholderiales</taxon>
        <taxon>Oxalobacteraceae</taxon>
        <taxon>Noviherbaspirillum</taxon>
    </lineage>
</organism>
<keyword evidence="2" id="KW-1185">Reference proteome</keyword>
<gene>
    <name evidence="1" type="ORF">JJB74_08045</name>
</gene>
<name>A0A934SPW6_9BURK</name>
<sequence length="118" mass="13493">MDAVMVELLLWAGLIFFLWVLKDTMGKLESDIERSRAGRKSAVARSRPFVRARVESFSEPIGSYGGATIYRYAHIDGKIYRFEHICPWVADLKLLPHQRCIEPGLLYSECGSETVRRS</sequence>
<proteinExistence type="predicted"/>
<dbReference type="AlphaFoldDB" id="A0A934SPW6"/>
<accession>A0A934SPW6</accession>
<dbReference type="EMBL" id="JAEPBG010000002">
    <property type="protein sequence ID" value="MBK4734551.1"/>
    <property type="molecule type" value="Genomic_DNA"/>
</dbReference>
<evidence type="ECO:0000313" key="1">
    <source>
        <dbReference type="EMBL" id="MBK4734551.1"/>
    </source>
</evidence>